<dbReference type="AlphaFoldDB" id="A0A7W6NLR2"/>
<accession>A0A7W6NLR2</accession>
<reference evidence="1 2" key="1">
    <citation type="submission" date="2020-08" db="EMBL/GenBank/DDBJ databases">
        <title>Genomic Encyclopedia of Type Strains, Phase IV (KMG-IV): sequencing the most valuable type-strain genomes for metagenomic binning, comparative biology and taxonomic classification.</title>
        <authorList>
            <person name="Goeker M."/>
        </authorList>
    </citation>
    <scope>NUCLEOTIDE SEQUENCE [LARGE SCALE GENOMIC DNA]</scope>
    <source>
        <strain evidence="1 2">DSM 29853</strain>
    </source>
</reference>
<gene>
    <name evidence="1" type="ORF">GGR23_004003</name>
</gene>
<proteinExistence type="predicted"/>
<evidence type="ECO:0000313" key="1">
    <source>
        <dbReference type="EMBL" id="MBB4066785.1"/>
    </source>
</evidence>
<evidence type="ECO:0000313" key="2">
    <source>
        <dbReference type="Proteomes" id="UP000528286"/>
    </source>
</evidence>
<organism evidence="1 2">
    <name type="scientific">Gellertiella hungarica</name>
    <dbReference type="NCBI Taxonomy" id="1572859"/>
    <lineage>
        <taxon>Bacteria</taxon>
        <taxon>Pseudomonadati</taxon>
        <taxon>Pseudomonadota</taxon>
        <taxon>Alphaproteobacteria</taxon>
        <taxon>Hyphomicrobiales</taxon>
        <taxon>Rhizobiaceae</taxon>
        <taxon>Gellertiella</taxon>
    </lineage>
</organism>
<dbReference type="RefSeq" id="WP_183368039.1">
    <property type="nucleotide sequence ID" value="NZ_JACIEZ010000011.1"/>
</dbReference>
<dbReference type="EMBL" id="JACIEZ010000011">
    <property type="protein sequence ID" value="MBB4066785.1"/>
    <property type="molecule type" value="Genomic_DNA"/>
</dbReference>
<keyword evidence="2" id="KW-1185">Reference proteome</keyword>
<protein>
    <submittedName>
        <fullName evidence="1">Uncharacterized protein</fullName>
    </submittedName>
</protein>
<dbReference type="Proteomes" id="UP000528286">
    <property type="component" value="Unassembled WGS sequence"/>
</dbReference>
<comment type="caution">
    <text evidence="1">The sequence shown here is derived from an EMBL/GenBank/DDBJ whole genome shotgun (WGS) entry which is preliminary data.</text>
</comment>
<sequence length="98" mass="10921">MRDSDVIEFIVVPPADRVAELTHLKEQFLGYLTRCFPQFMFKLAPFAPVGDGRDFGVYPIMNYLADDGKSRMCNPPANWTMAEIAEACRGFTAGVGRA</sequence>
<name>A0A7W6NLR2_9HYPH</name>